<reference evidence="1 2" key="1">
    <citation type="journal article" date="2015" name="Sci. Rep.">
        <title>Chromosome-level genome map provides insights into diverse defense mechanisms in the medicinal fungus Ganoderma sinense.</title>
        <authorList>
            <person name="Zhu Y."/>
            <person name="Xu J."/>
            <person name="Sun C."/>
            <person name="Zhou S."/>
            <person name="Xu H."/>
            <person name="Nelson D.R."/>
            <person name="Qian J."/>
            <person name="Song J."/>
            <person name="Luo H."/>
            <person name="Xiang L."/>
            <person name="Li Y."/>
            <person name="Xu Z."/>
            <person name="Ji A."/>
            <person name="Wang L."/>
            <person name="Lu S."/>
            <person name="Hayward A."/>
            <person name="Sun W."/>
            <person name="Li X."/>
            <person name="Schwartz D.C."/>
            <person name="Wang Y."/>
            <person name="Chen S."/>
        </authorList>
    </citation>
    <scope>NUCLEOTIDE SEQUENCE [LARGE SCALE GENOMIC DNA]</scope>
    <source>
        <strain evidence="1 2">ZZ0214-1</strain>
    </source>
</reference>
<evidence type="ECO:0000313" key="1">
    <source>
        <dbReference type="EMBL" id="PIL37683.1"/>
    </source>
</evidence>
<dbReference type="AlphaFoldDB" id="A0A2G8SVD5"/>
<proteinExistence type="predicted"/>
<protein>
    <submittedName>
        <fullName evidence="1">Uncharacterized protein</fullName>
    </submittedName>
</protein>
<name>A0A2G8SVD5_9APHY</name>
<dbReference type="EMBL" id="AYKW01000001">
    <property type="protein sequence ID" value="PIL37683.1"/>
    <property type="molecule type" value="Genomic_DNA"/>
</dbReference>
<gene>
    <name evidence="1" type="ORF">GSI_01377</name>
</gene>
<sequence>MFIFSGNLGNYAYAQNETITVVFPTDIELGDPVSAYWQWSKEPTLKEKASVTCSGNISSVTKTFSEDGFQVSPSTTLIHFSLGPYDFKGILSKDLKELTLTMEYSSSTSICGPVKVVLAASNTKKNVTGSESLIVYTGQIKWLEDVSAETLTLVTPCGVTKGASFGVYGRWSLSEHQRNSTTANMHIDGIFQTIVQGTNGTLTATYMDGTYTYTFTFCDAKHASVEFSIHNRRRGNSSCPTKLTAVYSGSKAVTDNRVDADDQFHEARSDLGLEGQI</sequence>
<comment type="caution">
    <text evidence="1">The sequence shown here is derived from an EMBL/GenBank/DDBJ whole genome shotgun (WGS) entry which is preliminary data.</text>
</comment>
<keyword evidence="2" id="KW-1185">Reference proteome</keyword>
<evidence type="ECO:0000313" key="2">
    <source>
        <dbReference type="Proteomes" id="UP000230002"/>
    </source>
</evidence>
<accession>A0A2G8SVD5</accession>
<dbReference type="Proteomes" id="UP000230002">
    <property type="component" value="Unassembled WGS sequence"/>
</dbReference>
<organism evidence="1 2">
    <name type="scientific">Ganoderma sinense ZZ0214-1</name>
    <dbReference type="NCBI Taxonomy" id="1077348"/>
    <lineage>
        <taxon>Eukaryota</taxon>
        <taxon>Fungi</taxon>
        <taxon>Dikarya</taxon>
        <taxon>Basidiomycota</taxon>
        <taxon>Agaricomycotina</taxon>
        <taxon>Agaricomycetes</taxon>
        <taxon>Polyporales</taxon>
        <taxon>Polyporaceae</taxon>
        <taxon>Ganoderma</taxon>
    </lineage>
</organism>